<protein>
    <submittedName>
        <fullName evidence="3">Uncharacterized protein</fullName>
    </submittedName>
</protein>
<dbReference type="OrthoDB" id="9414978at2759"/>
<keyword evidence="2" id="KW-0812">Transmembrane</keyword>
<organism evidence="3 4">
    <name type="scientific">Albula glossodonta</name>
    <name type="common">roundjaw bonefish</name>
    <dbReference type="NCBI Taxonomy" id="121402"/>
    <lineage>
        <taxon>Eukaryota</taxon>
        <taxon>Metazoa</taxon>
        <taxon>Chordata</taxon>
        <taxon>Craniata</taxon>
        <taxon>Vertebrata</taxon>
        <taxon>Euteleostomi</taxon>
        <taxon>Actinopterygii</taxon>
        <taxon>Neopterygii</taxon>
        <taxon>Teleostei</taxon>
        <taxon>Albuliformes</taxon>
        <taxon>Albulidae</taxon>
        <taxon>Albula</taxon>
    </lineage>
</organism>
<evidence type="ECO:0000313" key="3">
    <source>
        <dbReference type="EMBL" id="KAG9353386.1"/>
    </source>
</evidence>
<gene>
    <name evidence="3" type="ORF">JZ751_017981</name>
</gene>
<evidence type="ECO:0000256" key="1">
    <source>
        <dbReference type="SAM" id="MobiDB-lite"/>
    </source>
</evidence>
<dbReference type="EMBL" id="JAFBMS010000004">
    <property type="protein sequence ID" value="KAG9353386.1"/>
    <property type="molecule type" value="Genomic_DNA"/>
</dbReference>
<keyword evidence="4" id="KW-1185">Reference proteome</keyword>
<name>A0A8T2PPV6_9TELE</name>
<comment type="caution">
    <text evidence="3">The sequence shown here is derived from an EMBL/GenBank/DDBJ whole genome shotgun (WGS) entry which is preliminary data.</text>
</comment>
<evidence type="ECO:0000313" key="4">
    <source>
        <dbReference type="Proteomes" id="UP000824540"/>
    </source>
</evidence>
<keyword evidence="2" id="KW-0472">Membrane</keyword>
<dbReference type="AlphaFoldDB" id="A0A8T2PPV6"/>
<feature type="region of interest" description="Disordered" evidence="1">
    <location>
        <begin position="163"/>
        <end position="183"/>
    </location>
</feature>
<proteinExistence type="predicted"/>
<dbReference type="Proteomes" id="UP000824540">
    <property type="component" value="Unassembled WGS sequence"/>
</dbReference>
<sequence>MPKPHPTPLTANQKTLDNPCPSHFCLHCPTGVGSLQGSFELWVLLAIITSLLVLSLCWNILCCVGTYCTDRGKKFLPRFRRSRTNPTLLLCRLTSPTLVISTSKSERILPQAGATTAHCNVFMLLSVSYKRQDCYANLQLKVPKPASGRSSPQIQYSDVMTLPRAQKGAEPEEEPVAEADSASLHSDLYASVDSQRNKALANNEDYANHI</sequence>
<feature type="transmembrane region" description="Helical" evidence="2">
    <location>
        <begin position="41"/>
        <end position="68"/>
    </location>
</feature>
<accession>A0A8T2PPV6</accession>
<keyword evidence="2" id="KW-1133">Transmembrane helix</keyword>
<evidence type="ECO:0000256" key="2">
    <source>
        <dbReference type="SAM" id="Phobius"/>
    </source>
</evidence>
<reference evidence="3" key="1">
    <citation type="thesis" date="2021" institute="BYU ScholarsArchive" country="Provo, UT, USA">
        <title>Applications of and Algorithms for Genome Assembly and Genomic Analyses with an Emphasis on Marine Teleosts.</title>
        <authorList>
            <person name="Pickett B.D."/>
        </authorList>
    </citation>
    <scope>NUCLEOTIDE SEQUENCE</scope>
    <source>
        <strain evidence="3">HI-2016</strain>
    </source>
</reference>